<evidence type="ECO:0000256" key="4">
    <source>
        <dbReference type="ARBA" id="ARBA00023024"/>
    </source>
</evidence>
<keyword evidence="14" id="KW-1185">Reference proteome</keyword>
<accession>A0A0D2E3R4</accession>
<keyword evidence="11" id="KW-0732">Signal</keyword>
<reference evidence="13 14" key="1">
    <citation type="submission" date="2015-01" db="EMBL/GenBank/DDBJ databases">
        <title>The Genome Sequence of Fonsecaea pedrosoi CBS 271.37.</title>
        <authorList>
            <consortium name="The Broad Institute Genomics Platform"/>
            <person name="Cuomo C."/>
            <person name="de Hoog S."/>
            <person name="Gorbushina A."/>
            <person name="Stielow B."/>
            <person name="Teixiera M."/>
            <person name="Abouelleil A."/>
            <person name="Chapman S.B."/>
            <person name="Priest M."/>
            <person name="Young S.K."/>
            <person name="Wortman J."/>
            <person name="Nusbaum C."/>
            <person name="Birren B."/>
        </authorList>
    </citation>
    <scope>NUCLEOTIDE SEQUENCE [LARGE SCALE GENOMIC DNA]</scope>
    <source>
        <strain evidence="13 14">CBS 271.37</strain>
    </source>
</reference>
<feature type="domain" description="GH18" evidence="12">
    <location>
        <begin position="192"/>
        <end position="549"/>
    </location>
</feature>
<feature type="chain" id="PRO_5002251950" description="chitinase" evidence="11">
    <location>
        <begin position="24"/>
        <end position="549"/>
    </location>
</feature>
<keyword evidence="7" id="KW-0624">Polysaccharide degradation</keyword>
<dbReference type="PANTHER" id="PTHR45708">
    <property type="entry name" value="ENDOCHITINASE"/>
    <property type="match status" value="1"/>
</dbReference>
<dbReference type="GeneID" id="25299609"/>
<organism evidence="13 14">
    <name type="scientific">Fonsecaea pedrosoi CBS 271.37</name>
    <dbReference type="NCBI Taxonomy" id="1442368"/>
    <lineage>
        <taxon>Eukaryota</taxon>
        <taxon>Fungi</taxon>
        <taxon>Dikarya</taxon>
        <taxon>Ascomycota</taxon>
        <taxon>Pezizomycotina</taxon>
        <taxon>Eurotiomycetes</taxon>
        <taxon>Chaetothyriomycetidae</taxon>
        <taxon>Chaetothyriales</taxon>
        <taxon>Herpotrichiellaceae</taxon>
        <taxon>Fonsecaea</taxon>
    </lineage>
</organism>
<dbReference type="Gene3D" id="3.20.20.80">
    <property type="entry name" value="Glycosidases"/>
    <property type="match status" value="1"/>
</dbReference>
<dbReference type="InterPro" id="IPR001579">
    <property type="entry name" value="Glyco_hydro_18_chit_AS"/>
</dbReference>
<evidence type="ECO:0000256" key="1">
    <source>
        <dbReference type="ARBA" id="ARBA00000822"/>
    </source>
</evidence>
<keyword evidence="3 8" id="KW-0378">Hydrolase</keyword>
<evidence type="ECO:0000256" key="7">
    <source>
        <dbReference type="ARBA" id="ARBA00023326"/>
    </source>
</evidence>
<protein>
    <recommendedName>
        <fullName evidence="2">chitinase</fullName>
        <ecNumber evidence="2">3.2.1.14</ecNumber>
    </recommendedName>
</protein>
<dbReference type="RefSeq" id="XP_013288539.1">
    <property type="nucleotide sequence ID" value="XM_013433085.1"/>
</dbReference>
<evidence type="ECO:0000259" key="12">
    <source>
        <dbReference type="PROSITE" id="PS51910"/>
    </source>
</evidence>
<dbReference type="InterPro" id="IPR001223">
    <property type="entry name" value="Glyco_hydro18_cat"/>
</dbReference>
<comment type="catalytic activity">
    <reaction evidence="1">
        <text>Random endo-hydrolysis of N-acetyl-beta-D-glucosaminide (1-&gt;4)-beta-linkages in chitin and chitodextrins.</text>
        <dbReference type="EC" id="3.2.1.14"/>
    </reaction>
</comment>
<evidence type="ECO:0000256" key="9">
    <source>
        <dbReference type="RuleBase" id="RU004453"/>
    </source>
</evidence>
<evidence type="ECO:0000256" key="6">
    <source>
        <dbReference type="ARBA" id="ARBA00023295"/>
    </source>
</evidence>
<dbReference type="GO" id="GO:0006032">
    <property type="term" value="P:chitin catabolic process"/>
    <property type="evidence" value="ECO:0007669"/>
    <property type="project" value="UniProtKB-KW"/>
</dbReference>
<dbReference type="GO" id="GO:0000272">
    <property type="term" value="P:polysaccharide catabolic process"/>
    <property type="evidence" value="ECO:0007669"/>
    <property type="project" value="UniProtKB-KW"/>
</dbReference>
<feature type="compositionally biased region" description="Low complexity" evidence="10">
    <location>
        <begin position="155"/>
        <end position="174"/>
    </location>
</feature>
<keyword evidence="5" id="KW-0119">Carbohydrate metabolism</keyword>
<evidence type="ECO:0000256" key="3">
    <source>
        <dbReference type="ARBA" id="ARBA00022801"/>
    </source>
</evidence>
<keyword evidence="6 8" id="KW-0326">Glycosidase</keyword>
<dbReference type="EMBL" id="KN846969">
    <property type="protein sequence ID" value="KIW84731.1"/>
    <property type="molecule type" value="Genomic_DNA"/>
</dbReference>
<dbReference type="Proteomes" id="UP000053029">
    <property type="component" value="Unassembled WGS sequence"/>
</dbReference>
<dbReference type="AlphaFoldDB" id="A0A0D2E3R4"/>
<dbReference type="PANTHER" id="PTHR45708:SF49">
    <property type="entry name" value="ENDOCHITINASE"/>
    <property type="match status" value="1"/>
</dbReference>
<dbReference type="GO" id="GO:0008843">
    <property type="term" value="F:endochitinase activity"/>
    <property type="evidence" value="ECO:0007669"/>
    <property type="project" value="UniProtKB-EC"/>
</dbReference>
<feature type="signal peptide" evidence="11">
    <location>
        <begin position="1"/>
        <end position="23"/>
    </location>
</feature>
<evidence type="ECO:0000256" key="11">
    <source>
        <dbReference type="SAM" id="SignalP"/>
    </source>
</evidence>
<evidence type="ECO:0000256" key="10">
    <source>
        <dbReference type="SAM" id="MobiDB-lite"/>
    </source>
</evidence>
<evidence type="ECO:0000256" key="8">
    <source>
        <dbReference type="RuleBase" id="RU000489"/>
    </source>
</evidence>
<evidence type="ECO:0000313" key="13">
    <source>
        <dbReference type="EMBL" id="KIW84731.1"/>
    </source>
</evidence>
<dbReference type="OrthoDB" id="2425929at2759"/>
<dbReference type="InterPro" id="IPR017853">
    <property type="entry name" value="GH"/>
</dbReference>
<comment type="similarity">
    <text evidence="9">Belongs to the glycosyl hydrolase 18 family.</text>
</comment>
<dbReference type="InterPro" id="IPR050542">
    <property type="entry name" value="Glycosyl_Hydrlase18_Chitinase"/>
</dbReference>
<evidence type="ECO:0000313" key="14">
    <source>
        <dbReference type="Proteomes" id="UP000053029"/>
    </source>
</evidence>
<name>A0A0D2E3R4_9EURO</name>
<evidence type="ECO:0000256" key="5">
    <source>
        <dbReference type="ARBA" id="ARBA00023277"/>
    </source>
</evidence>
<dbReference type="HOGENOM" id="CLU_007818_2_0_1"/>
<gene>
    <name evidence="13" type="ORF">Z517_00119</name>
</gene>
<dbReference type="STRING" id="1442368.A0A0D2E3R4"/>
<evidence type="ECO:0000256" key="2">
    <source>
        <dbReference type="ARBA" id="ARBA00012729"/>
    </source>
</evidence>
<dbReference type="PROSITE" id="PS01095">
    <property type="entry name" value="GH18_1"/>
    <property type="match status" value="1"/>
</dbReference>
<feature type="region of interest" description="Disordered" evidence="10">
    <location>
        <begin position="127"/>
        <end position="174"/>
    </location>
</feature>
<proteinExistence type="inferred from homology"/>
<dbReference type="SUPFAM" id="SSF51445">
    <property type="entry name" value="(Trans)glycosidases"/>
    <property type="match status" value="1"/>
</dbReference>
<keyword evidence="4" id="KW-0146">Chitin degradation</keyword>
<dbReference type="EC" id="3.2.1.14" evidence="2"/>
<dbReference type="GO" id="GO:0005576">
    <property type="term" value="C:extracellular region"/>
    <property type="evidence" value="ECO:0007669"/>
    <property type="project" value="TreeGrafter"/>
</dbReference>
<dbReference type="PROSITE" id="PS51910">
    <property type="entry name" value="GH18_2"/>
    <property type="match status" value="1"/>
</dbReference>
<sequence length="549" mass="57891">MAMAFSYRFLLLCLALCIGSVLASTPIGDWEGIAASLRSTLDAIELSHAQHVPPSRAARSRRDAIFRAGRAGYWRPLTRSQRLDPSQDFSEQLNELVGEIGNAIEQLIELLSSQFTLATLLPSLATSTQSQPHPTILPITNVDPHSPSPSSTMLTSYATSSPSPSMPSISIPSSSSSTTATSISAFNPQASDLNVVYYSQTDLTPIISLTQVCNDLAVDMVIMAFVTHLVSSDGGGYPAMNMASNCWAPNAAQQAVGATRLLDCVGDGLASKIARCQRQGKKVLLSLGGSVGDLTLPSDDKAIEVANTLWGLFLGGTANATLTPLRPYGDVVLDGIDIDNELPSAATHISTLVSTLRQLMATDPSKAYYLSAAPQCPRPDASVPVASLLNDIDFFSVQFYNNPSCQLSAGNGFFDSLRAWSDDLVLVGNTAPTAQLRARSKRSVGLDARDAPSGSSSISPGGDVNIFHAINNGITAPRLLIGTPAFPGAGSGYVDVATYKSILARAKAMGLPNLAGAMFWDGAYQEVSAQWVNGENVTFAEAVKEVLGE</sequence>
<dbReference type="VEuPathDB" id="FungiDB:Z517_00119"/>
<dbReference type="Pfam" id="PF00704">
    <property type="entry name" value="Glyco_hydro_18"/>
    <property type="match status" value="1"/>
</dbReference>